<sequence length="251" mass="28846">MVPIPEQKYEFSEIKILNERITDLIFFDGNISQWVTDTCYLLAVIFGESHHSIKDMYLLIQSIEYAPEELASDIYRQNEWGKVKDNILNILQMCQQELEILHAQTYRNEISDSSLLSEYVSVTRIQELCAIKSERVDLKKLIKLCEELNIAHANNLNFSVAMLVRAILDHIPPIFSKRTFKEVASEYGGKSFKDTMQHLENGARKIADSHLHIPISKKQALPTSVQVNFSQYIDVLLGEVICILQSVKQTE</sequence>
<accession>A0ABR6S2B3</accession>
<proteinExistence type="predicted"/>
<keyword evidence="2" id="KW-1185">Reference proteome</keyword>
<evidence type="ECO:0000313" key="2">
    <source>
        <dbReference type="Proteomes" id="UP000570851"/>
    </source>
</evidence>
<organism evidence="1 2">
    <name type="scientific">Trichormus variabilis N2B</name>
    <dbReference type="NCBI Taxonomy" id="2681315"/>
    <lineage>
        <taxon>Bacteria</taxon>
        <taxon>Bacillati</taxon>
        <taxon>Cyanobacteriota</taxon>
        <taxon>Cyanophyceae</taxon>
        <taxon>Nostocales</taxon>
        <taxon>Nostocaceae</taxon>
        <taxon>Trichormus</taxon>
    </lineage>
</organism>
<reference evidence="1 2" key="1">
    <citation type="submission" date="2019-11" db="EMBL/GenBank/DDBJ databases">
        <title>Comparison of genomes from free-living endosymbiotic cyanobacteria isolated from Azolla.</title>
        <authorList>
            <person name="Thiel T."/>
            <person name="Pratte B."/>
        </authorList>
    </citation>
    <scope>NUCLEOTIDE SEQUENCE [LARGE SCALE GENOMIC DNA]</scope>
    <source>
        <strain evidence="1 2">N2B</strain>
    </source>
</reference>
<dbReference type="Proteomes" id="UP000570851">
    <property type="component" value="Unassembled WGS sequence"/>
</dbReference>
<evidence type="ECO:0008006" key="3">
    <source>
        <dbReference type="Google" id="ProtNLM"/>
    </source>
</evidence>
<dbReference type="GeneID" id="58723427"/>
<evidence type="ECO:0000313" key="1">
    <source>
        <dbReference type="EMBL" id="MBC1300546.1"/>
    </source>
</evidence>
<dbReference type="RefSeq" id="WP_011317622.1">
    <property type="nucleotide sequence ID" value="NZ_JACKZP010000003.1"/>
</dbReference>
<gene>
    <name evidence="1" type="ORF">GNE12_01290</name>
</gene>
<protein>
    <recommendedName>
        <fullName evidence="3">Abortive infection protein-like C-terminal domain-containing protein</fullName>
    </recommendedName>
</protein>
<comment type="caution">
    <text evidence="1">The sequence shown here is derived from an EMBL/GenBank/DDBJ whole genome shotgun (WGS) entry which is preliminary data.</text>
</comment>
<name>A0ABR6S2B3_ANAVA</name>
<dbReference type="EMBL" id="JACKZP010000003">
    <property type="protein sequence ID" value="MBC1300546.1"/>
    <property type="molecule type" value="Genomic_DNA"/>
</dbReference>